<feature type="domain" description="N-acetyltransferase" evidence="4">
    <location>
        <begin position="35"/>
        <end position="173"/>
    </location>
</feature>
<dbReference type="PANTHER" id="PTHR43792:SF8">
    <property type="entry name" value="[RIBOSOMAL PROTEIN US5]-ALANINE N-ACETYLTRANSFERASE"/>
    <property type="match status" value="1"/>
</dbReference>
<evidence type="ECO:0000256" key="2">
    <source>
        <dbReference type="ARBA" id="ARBA00023315"/>
    </source>
</evidence>
<dbReference type="KEGG" id="vcy:IX92_06075"/>
<dbReference type="EMBL" id="CP009617">
    <property type="protein sequence ID" value="AIW18636.1"/>
    <property type="molecule type" value="Genomic_DNA"/>
</dbReference>
<keyword evidence="2" id="KW-0012">Acyltransferase</keyword>
<dbReference type="SUPFAM" id="SSF55729">
    <property type="entry name" value="Acyl-CoA N-acyltransferases (Nat)"/>
    <property type="match status" value="1"/>
</dbReference>
<evidence type="ECO:0000313" key="5">
    <source>
        <dbReference type="EMBL" id="AIW18636.1"/>
    </source>
</evidence>
<dbReference type="GO" id="GO:0016747">
    <property type="term" value="F:acyltransferase activity, transferring groups other than amino-acyl groups"/>
    <property type="evidence" value="ECO:0007669"/>
    <property type="project" value="InterPro"/>
</dbReference>
<protein>
    <submittedName>
        <fullName evidence="5">GCN5 family acetyltransferase</fullName>
    </submittedName>
</protein>
<dbReference type="InterPro" id="IPR016181">
    <property type="entry name" value="Acyl_CoA_acyltransferase"/>
</dbReference>
<dbReference type="Proteomes" id="UP000030081">
    <property type="component" value="Chromosome 1"/>
</dbReference>
<dbReference type="Gene3D" id="3.40.630.30">
    <property type="match status" value="1"/>
</dbReference>
<dbReference type="InterPro" id="IPR051531">
    <property type="entry name" value="N-acetyltransferase"/>
</dbReference>
<sequence>MSLIVREVPVEAYRTNRLTIRQFKDGDRNAHFLSEIQATLTEKVVENLPPYFHQVRSNESAETWLSKMNDESVLYVVRANDGALAGFVFVYQDSGSAHIGYLLAEEYWGQGLASELLTGFIDSIANKSGWRELVAGVDESNIASLKLLEKLGFVKQSMNEQRVVFYQYGLKNNSQNEEQN</sequence>
<keyword evidence="1" id="KW-0808">Transferase</keyword>
<name>A0AAN0VXN3_9VIBR</name>
<comment type="similarity">
    <text evidence="3">Belongs to the acetyltransferase family. RimJ subfamily.</text>
</comment>
<keyword evidence="6" id="KW-1185">Reference proteome</keyword>
<reference evidence="5 6" key="1">
    <citation type="submission" date="2014-10" db="EMBL/GenBank/DDBJ databases">
        <title>The Complete Genome Sequence for the Shellfish Pathogen Vibrio coralliilyticus RE98 Isolated from a Shellfish Hatchery.</title>
        <authorList>
            <person name="Richards G.P."/>
            <person name="Bono J.L."/>
            <person name="Watson M.A."/>
            <person name="Needleman D.S."/>
        </authorList>
    </citation>
    <scope>NUCLEOTIDE SEQUENCE [LARGE SCALE GENOMIC DNA]</scope>
    <source>
        <strain evidence="5 6">RE98</strain>
    </source>
</reference>
<dbReference type="AlphaFoldDB" id="A0AAN0VXN3"/>
<evidence type="ECO:0000256" key="3">
    <source>
        <dbReference type="ARBA" id="ARBA00038502"/>
    </source>
</evidence>
<proteinExistence type="inferred from homology"/>
<dbReference type="CDD" id="cd04301">
    <property type="entry name" value="NAT_SF"/>
    <property type="match status" value="1"/>
</dbReference>
<dbReference type="Pfam" id="PF13302">
    <property type="entry name" value="Acetyltransf_3"/>
    <property type="match status" value="1"/>
</dbReference>
<evidence type="ECO:0000313" key="6">
    <source>
        <dbReference type="Proteomes" id="UP000030081"/>
    </source>
</evidence>
<dbReference type="PANTHER" id="PTHR43792">
    <property type="entry name" value="GNAT FAMILY, PUTATIVE (AFU_ORTHOLOGUE AFUA_3G00765)-RELATED-RELATED"/>
    <property type="match status" value="1"/>
</dbReference>
<dbReference type="PROSITE" id="PS51186">
    <property type="entry name" value="GNAT"/>
    <property type="match status" value="1"/>
</dbReference>
<evidence type="ECO:0000256" key="1">
    <source>
        <dbReference type="ARBA" id="ARBA00022679"/>
    </source>
</evidence>
<gene>
    <name evidence="5" type="ORF">IX92_06075</name>
</gene>
<accession>A0AAN0VXN3</accession>
<evidence type="ECO:0000259" key="4">
    <source>
        <dbReference type="PROSITE" id="PS51186"/>
    </source>
</evidence>
<organism evidence="5 6">
    <name type="scientific">Vibrio coralliilyticus</name>
    <dbReference type="NCBI Taxonomy" id="190893"/>
    <lineage>
        <taxon>Bacteria</taxon>
        <taxon>Pseudomonadati</taxon>
        <taxon>Pseudomonadota</taxon>
        <taxon>Gammaproteobacteria</taxon>
        <taxon>Vibrionales</taxon>
        <taxon>Vibrionaceae</taxon>
        <taxon>Vibrio</taxon>
    </lineage>
</organism>
<dbReference type="InterPro" id="IPR000182">
    <property type="entry name" value="GNAT_dom"/>
</dbReference>